<dbReference type="KEGG" id="hat:RC74_16095"/>
<reference evidence="2 3" key="1">
    <citation type="submission" date="2016-02" db="EMBL/GenBank/DDBJ databases">
        <title>Complete genome sequence of Halocynthiibacter arcticus PAMC 20958t from arctic marine sediment.</title>
        <authorList>
            <person name="Lee Y.M."/>
            <person name="Baek K."/>
            <person name="Lee H.K."/>
            <person name="Shin S.C."/>
        </authorList>
    </citation>
    <scope>NUCLEOTIDE SEQUENCE [LARGE SCALE GENOMIC DNA]</scope>
    <source>
        <strain evidence="2">PAMC 20958</strain>
    </source>
</reference>
<gene>
    <name evidence="2" type="ORF">RC74_16095</name>
</gene>
<evidence type="ECO:0008006" key="4">
    <source>
        <dbReference type="Google" id="ProtNLM"/>
    </source>
</evidence>
<sequence length="315" mass="34197">MSDSASIEKSDDTVPKRILAWSESRPLWQRDALRRIVLNGYPDEEAFEELLALCKKEHGDPTVALVAKPISKDHLPVDPGAGDSISLSSIANVSGVNQLATGQTLNFEESGLTIVYGQNGTGKSGYTRVLKKACRSRHAGEIMPDVYSSSPTGTAKATLKITGTDGAAETVAWEDDFETAERLSAITVFDREAASVHVQKKNEVWFRPFGLDIPDDLAGVSQEIKARLTTEKETLGQKRNSVFVNPIWSSRSALGKALSALRHDTDISAIAPKTPFSDADEVRLAKLQADLAQDPPSRQKRSAITRPGSITWNPT</sequence>
<evidence type="ECO:0000313" key="2">
    <source>
        <dbReference type="EMBL" id="AML52588.1"/>
    </source>
</evidence>
<protein>
    <recommendedName>
        <fullName evidence="4">Rad50/SbcC-type AAA domain-containing protein</fullName>
    </recommendedName>
</protein>
<organism evidence="2 3">
    <name type="scientific">Falsihalocynthiibacter arcticus</name>
    <dbReference type="NCBI Taxonomy" id="1579316"/>
    <lineage>
        <taxon>Bacteria</taxon>
        <taxon>Pseudomonadati</taxon>
        <taxon>Pseudomonadota</taxon>
        <taxon>Alphaproteobacteria</taxon>
        <taxon>Rhodobacterales</taxon>
        <taxon>Roseobacteraceae</taxon>
        <taxon>Falsihalocynthiibacter</taxon>
    </lineage>
</organism>
<evidence type="ECO:0000256" key="1">
    <source>
        <dbReference type="SAM" id="MobiDB-lite"/>
    </source>
</evidence>
<accession>A0A126V2N4</accession>
<dbReference type="STRING" id="1579316.RC74_16095"/>
<name>A0A126V2N4_9RHOB</name>
<proteinExistence type="predicted"/>
<evidence type="ECO:0000313" key="3">
    <source>
        <dbReference type="Proteomes" id="UP000070371"/>
    </source>
</evidence>
<keyword evidence="3" id="KW-1185">Reference proteome</keyword>
<dbReference type="EMBL" id="CP014327">
    <property type="protein sequence ID" value="AML52588.1"/>
    <property type="molecule type" value="Genomic_DNA"/>
</dbReference>
<feature type="region of interest" description="Disordered" evidence="1">
    <location>
        <begin position="289"/>
        <end position="315"/>
    </location>
</feature>
<dbReference type="AlphaFoldDB" id="A0A126V2N4"/>
<dbReference type="Proteomes" id="UP000070371">
    <property type="component" value="Chromosome"/>
</dbReference>
<dbReference type="RefSeq" id="WP_052274561.1">
    <property type="nucleotide sequence ID" value="NZ_CP014327.1"/>
</dbReference>